<organism evidence="3 4">
    <name type="scientific">Polaribacter porphyrae</name>
    <dbReference type="NCBI Taxonomy" id="1137780"/>
    <lineage>
        <taxon>Bacteria</taxon>
        <taxon>Pseudomonadati</taxon>
        <taxon>Bacteroidota</taxon>
        <taxon>Flavobacteriia</taxon>
        <taxon>Flavobacteriales</taxon>
        <taxon>Flavobacteriaceae</taxon>
    </lineage>
</organism>
<keyword evidence="1" id="KW-0413">Isomerase</keyword>
<dbReference type="InterPro" id="IPR029767">
    <property type="entry name" value="WecB-like"/>
</dbReference>
<dbReference type="InterPro" id="IPR003331">
    <property type="entry name" value="UDP_GlcNAc_Epimerase_2_dom"/>
</dbReference>
<accession>A0A2S7WJK5</accession>
<evidence type="ECO:0000256" key="1">
    <source>
        <dbReference type="RuleBase" id="RU003513"/>
    </source>
</evidence>
<evidence type="ECO:0000313" key="4">
    <source>
        <dbReference type="Proteomes" id="UP000238882"/>
    </source>
</evidence>
<name>A0A2S7WJK5_9FLAO</name>
<comment type="caution">
    <text evidence="3">The sequence shown here is derived from an EMBL/GenBank/DDBJ whole genome shotgun (WGS) entry which is preliminary data.</text>
</comment>
<dbReference type="PANTHER" id="PTHR43174">
    <property type="entry name" value="UDP-N-ACETYLGLUCOSAMINE 2-EPIMERASE"/>
    <property type="match status" value="1"/>
</dbReference>
<dbReference type="AlphaFoldDB" id="A0A2S7WJK5"/>
<comment type="similarity">
    <text evidence="1">Belongs to the UDP-N-acetylglucosamine 2-epimerase family.</text>
</comment>
<dbReference type="Pfam" id="PF02350">
    <property type="entry name" value="Epimerase_2"/>
    <property type="match status" value="1"/>
</dbReference>
<gene>
    <name evidence="3" type="ORF">BTO18_00595</name>
</gene>
<evidence type="ECO:0000313" key="3">
    <source>
        <dbReference type="EMBL" id="PQJ77774.1"/>
    </source>
</evidence>
<sequence>MKIITVIGARPQIIKAAAISREILKNYSNKIEEIIVHTGQHYDQNMSEFFFDELNIPRPNYNLNVGSSSHGVQSGKMIEGIEEIIIKESPQFILLYGDTNSTLAGAVAASKINVPIVHIEAGLRSYNRKMPEEINRIVCDHLSTLLFSPTLTGYNNLIKEGFSVKKEKPFTPDNPWVFHCGDIMYDNSLHFAKISAKKSTILSKYNLVPNKFILSTIHRDHNTDVQENLESIFKALLTISKEYKIVLPLHPRTKNKLNEMEDKDLYNSIISNENLLLIPPTSFLDIIELEKSSKMVVTDSGGVQKEAYFFNKPCIILRPETEWLEILETGKAKLTSANYSDIIEAFNNFKSSKEEEFPKIFGNGKASQFICNKLFSNNKEL</sequence>
<dbReference type="SUPFAM" id="SSF53756">
    <property type="entry name" value="UDP-Glycosyltransferase/glycogen phosphorylase"/>
    <property type="match status" value="1"/>
</dbReference>
<dbReference type="Proteomes" id="UP000238882">
    <property type="component" value="Unassembled WGS sequence"/>
</dbReference>
<dbReference type="NCBIfam" id="TIGR00236">
    <property type="entry name" value="wecB"/>
    <property type="match status" value="1"/>
</dbReference>
<dbReference type="EMBL" id="MSCN01000001">
    <property type="protein sequence ID" value="PQJ77774.1"/>
    <property type="molecule type" value="Genomic_DNA"/>
</dbReference>
<dbReference type="Gene3D" id="3.40.50.2000">
    <property type="entry name" value="Glycogen Phosphorylase B"/>
    <property type="match status" value="2"/>
</dbReference>
<proteinExistence type="inferred from homology"/>
<dbReference type="CDD" id="cd03786">
    <property type="entry name" value="GTB_UDP-GlcNAc_2-Epimerase"/>
    <property type="match status" value="1"/>
</dbReference>
<protein>
    <submittedName>
        <fullName evidence="3">UDP-N-acetylglucosamine 2-epimerase</fullName>
    </submittedName>
</protein>
<dbReference type="RefSeq" id="WP_105014354.1">
    <property type="nucleotide sequence ID" value="NZ_MSCN01000001.1"/>
</dbReference>
<dbReference type="PANTHER" id="PTHR43174:SF1">
    <property type="entry name" value="UDP-N-ACETYLGLUCOSAMINE 2-EPIMERASE"/>
    <property type="match status" value="1"/>
</dbReference>
<feature type="domain" description="UDP-N-acetylglucosamine 2-epimerase" evidence="2">
    <location>
        <begin position="28"/>
        <end position="374"/>
    </location>
</feature>
<evidence type="ECO:0000259" key="2">
    <source>
        <dbReference type="Pfam" id="PF02350"/>
    </source>
</evidence>
<dbReference type="GO" id="GO:0016853">
    <property type="term" value="F:isomerase activity"/>
    <property type="evidence" value="ECO:0007669"/>
    <property type="project" value="UniProtKB-KW"/>
</dbReference>
<reference evidence="3 4" key="1">
    <citation type="submission" date="2016-12" db="EMBL/GenBank/DDBJ databases">
        <title>Trade-off between light-utilization and light-protection in marine flavobacteria.</title>
        <authorList>
            <person name="Kumagai Y."/>
            <person name="Yoshizawa S."/>
            <person name="Kogure K."/>
            <person name="Iwasaki W."/>
        </authorList>
    </citation>
    <scope>NUCLEOTIDE SEQUENCE [LARGE SCALE GENOMIC DNA]</scope>
    <source>
        <strain evidence="3 4">NBRC 108759</strain>
    </source>
</reference>
<keyword evidence="4" id="KW-1185">Reference proteome</keyword>
<dbReference type="OrthoDB" id="9803238at2"/>